<dbReference type="InterPro" id="IPR013131">
    <property type="entry name" value="Mannitol_DH_N"/>
</dbReference>
<dbReference type="Pfam" id="PF08125">
    <property type="entry name" value="Mannitol_dh_C"/>
    <property type="match status" value="1"/>
</dbReference>
<organism evidence="4 5">
    <name type="scientific">Sphingomonas lacunae</name>
    <dbReference type="NCBI Taxonomy" id="2698828"/>
    <lineage>
        <taxon>Bacteria</taxon>
        <taxon>Pseudomonadati</taxon>
        <taxon>Pseudomonadota</taxon>
        <taxon>Alphaproteobacteria</taxon>
        <taxon>Sphingomonadales</taxon>
        <taxon>Sphingomonadaceae</taxon>
        <taxon>Sphingomonas</taxon>
    </lineage>
</organism>
<name>A0A6M4AU42_9SPHN</name>
<dbReference type="InterPro" id="IPR008927">
    <property type="entry name" value="6-PGluconate_DH-like_C_sf"/>
</dbReference>
<sequence>MRLSNSTAANLPPEVARFRYERGQQRIGIVHFGIGAFHRAHQAWYADCAMNAGERDWAICGVSLRSSDVSEQLQPQDGLYTITTGADEATRLIGAVREVLQGSVDADAIIARIADPACRIVSFTVTEKGYCRKADGALDHSRVALSFYPLLARGLAARMASGAGGVTLLCCDNLAANGRVLADLFGQYCTTHDPDLADWFTNECRVPSTMVDRIVPRADLARREALADKMGVVDQGAVFTEGFCQWVIEDDFAGPRPGWDAHGVQFVSDVAPFETAKLRMLNGAHSLIAYAGLRAGHGFVHEAMADPALRNMADQLMRVEALPGVPETQGLDLTAYADVLLERFADPALGHRLAQIAMDGTQKIPQRWLDTALACQEAGKDCPAIVAAFDAWLWHLADARFVDDPLGPELTSLMANRGRGAVIARCFTDPAPLWPGYASLADLFHTLQAPPVTRAPWPQSQPR</sequence>
<accession>A0A6M4AU42</accession>
<keyword evidence="1" id="KW-0560">Oxidoreductase</keyword>
<dbReference type="Proteomes" id="UP000503018">
    <property type="component" value="Chromosome"/>
</dbReference>
<dbReference type="PRINTS" id="PR00084">
    <property type="entry name" value="MTLDHDRGNASE"/>
</dbReference>
<reference evidence="4 5" key="1">
    <citation type="submission" date="2020-01" db="EMBL/GenBank/DDBJ databases">
        <title>Sphingomonas sp. strain CSW-10.</title>
        <authorList>
            <person name="Chen W.-M."/>
        </authorList>
    </citation>
    <scope>NUCLEOTIDE SEQUENCE [LARGE SCALE GENOMIC DNA]</scope>
    <source>
        <strain evidence="4 5">CSW-10</strain>
    </source>
</reference>
<dbReference type="Pfam" id="PF01232">
    <property type="entry name" value="Mannitol_dh"/>
    <property type="match status" value="1"/>
</dbReference>
<evidence type="ECO:0000313" key="4">
    <source>
        <dbReference type="EMBL" id="QJQ32595.1"/>
    </source>
</evidence>
<proteinExistence type="predicted"/>
<dbReference type="Gene3D" id="3.40.50.720">
    <property type="entry name" value="NAD(P)-binding Rossmann-like Domain"/>
    <property type="match status" value="1"/>
</dbReference>
<dbReference type="InterPro" id="IPR013118">
    <property type="entry name" value="Mannitol_DH_C"/>
</dbReference>
<dbReference type="AlphaFoldDB" id="A0A6M4AU42"/>
<dbReference type="Gene3D" id="1.10.1040.10">
    <property type="entry name" value="N-(1-d-carboxylethyl)-l-norvaline Dehydrogenase, domain 2"/>
    <property type="match status" value="1"/>
</dbReference>
<keyword evidence="5" id="KW-1185">Reference proteome</keyword>
<evidence type="ECO:0000313" key="5">
    <source>
        <dbReference type="Proteomes" id="UP000503018"/>
    </source>
</evidence>
<dbReference type="PANTHER" id="PTHR43362">
    <property type="entry name" value="MANNITOL DEHYDROGENASE DSF1-RELATED"/>
    <property type="match status" value="1"/>
</dbReference>
<dbReference type="InterPro" id="IPR000669">
    <property type="entry name" value="Mannitol_DH"/>
</dbReference>
<dbReference type="RefSeq" id="WP_169946011.1">
    <property type="nucleotide sequence ID" value="NZ_CP053015.1"/>
</dbReference>
<dbReference type="SUPFAM" id="SSF48179">
    <property type="entry name" value="6-phosphogluconate dehydrogenase C-terminal domain-like"/>
    <property type="match status" value="1"/>
</dbReference>
<evidence type="ECO:0000259" key="2">
    <source>
        <dbReference type="Pfam" id="PF01232"/>
    </source>
</evidence>
<evidence type="ECO:0000256" key="1">
    <source>
        <dbReference type="ARBA" id="ARBA00023002"/>
    </source>
</evidence>
<dbReference type="PANTHER" id="PTHR43362:SF1">
    <property type="entry name" value="MANNITOL DEHYDROGENASE 2-RELATED"/>
    <property type="match status" value="1"/>
</dbReference>
<evidence type="ECO:0000259" key="3">
    <source>
        <dbReference type="Pfam" id="PF08125"/>
    </source>
</evidence>
<feature type="domain" description="Mannitol dehydrogenase C-terminal" evidence="3">
    <location>
        <begin position="269"/>
        <end position="393"/>
    </location>
</feature>
<protein>
    <submittedName>
        <fullName evidence="4">Mannitol dehydrogenase family protein</fullName>
    </submittedName>
</protein>
<dbReference type="GO" id="GO:0016616">
    <property type="term" value="F:oxidoreductase activity, acting on the CH-OH group of donors, NAD or NADP as acceptor"/>
    <property type="evidence" value="ECO:0007669"/>
    <property type="project" value="TreeGrafter"/>
</dbReference>
<dbReference type="KEGG" id="slan:GV829_09125"/>
<gene>
    <name evidence="4" type="ORF">GV829_09125</name>
</gene>
<dbReference type="InterPro" id="IPR013328">
    <property type="entry name" value="6PGD_dom2"/>
</dbReference>
<dbReference type="SUPFAM" id="SSF51735">
    <property type="entry name" value="NAD(P)-binding Rossmann-fold domains"/>
    <property type="match status" value="1"/>
</dbReference>
<feature type="domain" description="Mannitol dehydrogenase N-terminal" evidence="2">
    <location>
        <begin position="28"/>
        <end position="260"/>
    </location>
</feature>
<dbReference type="EMBL" id="CP053015">
    <property type="protein sequence ID" value="QJQ32595.1"/>
    <property type="molecule type" value="Genomic_DNA"/>
</dbReference>
<dbReference type="InterPro" id="IPR050988">
    <property type="entry name" value="Mannitol_DH/Oxidoreductase"/>
</dbReference>
<dbReference type="InterPro" id="IPR036291">
    <property type="entry name" value="NAD(P)-bd_dom_sf"/>
</dbReference>